<dbReference type="PANTHER" id="PTHR44591:SF3">
    <property type="entry name" value="RESPONSE REGULATORY DOMAIN-CONTAINING PROTEIN"/>
    <property type="match status" value="1"/>
</dbReference>
<dbReference type="InterPro" id="IPR001789">
    <property type="entry name" value="Sig_transdc_resp-reg_receiver"/>
</dbReference>
<dbReference type="AlphaFoldDB" id="A0AAE3M5U3"/>
<dbReference type="InterPro" id="IPR050595">
    <property type="entry name" value="Bact_response_regulator"/>
</dbReference>
<sequence length="364" mass="41587">MREDKKGRVLVVDDNPKNIQVIANLLNDNDYLVEVALGGLEALKWCKNESFDLVILDIMMPEVDGFEACRRIREIPSYDIVSIIFLSAKNDVESVATGLKIGGQDYVSKPFDSIELLARVATHIELKKNREILLKNNDILNETVHKKTQELKVLNQKLVNISFIKNKFIEFIGDNISKPIEDIHKILNRIKSLAESQKLYNSIQQLDIPLERINYLTQLTNEISQLNKDEKIQISKVSLNGLVDHIIINKEKLFENKSIELIVKLSNQIDVLINNKIVFDSISGILEALIDILEYKTGVRITSFQSGNVVELKIEASFNNNKEHNESLCLFVSYNELVMEHMNGKFEINSNGTEMSELKWIFSV</sequence>
<feature type="modified residue" description="4-aspartylphosphate" evidence="2">
    <location>
        <position position="57"/>
    </location>
</feature>
<proteinExistence type="predicted"/>
<evidence type="ECO:0000256" key="2">
    <source>
        <dbReference type="PROSITE-ProRule" id="PRU00169"/>
    </source>
</evidence>
<dbReference type="Proteomes" id="UP001209229">
    <property type="component" value="Unassembled WGS sequence"/>
</dbReference>
<dbReference type="GO" id="GO:0000160">
    <property type="term" value="P:phosphorelay signal transduction system"/>
    <property type="evidence" value="ECO:0007669"/>
    <property type="project" value="InterPro"/>
</dbReference>
<organism evidence="4 5">
    <name type="scientific">Plebeiibacterium sediminum</name>
    <dbReference type="NCBI Taxonomy" id="2992112"/>
    <lineage>
        <taxon>Bacteria</taxon>
        <taxon>Pseudomonadati</taxon>
        <taxon>Bacteroidota</taxon>
        <taxon>Bacteroidia</taxon>
        <taxon>Marinilabiliales</taxon>
        <taxon>Marinilabiliaceae</taxon>
        <taxon>Plebeiibacterium</taxon>
    </lineage>
</organism>
<name>A0AAE3M5U3_9BACT</name>
<evidence type="ECO:0000259" key="3">
    <source>
        <dbReference type="PROSITE" id="PS50110"/>
    </source>
</evidence>
<feature type="domain" description="Response regulatory" evidence="3">
    <location>
        <begin position="8"/>
        <end position="124"/>
    </location>
</feature>
<dbReference type="InterPro" id="IPR011006">
    <property type="entry name" value="CheY-like_superfamily"/>
</dbReference>
<protein>
    <submittedName>
        <fullName evidence="4">Response regulator</fullName>
    </submittedName>
</protein>
<dbReference type="Gene3D" id="3.40.50.2300">
    <property type="match status" value="1"/>
</dbReference>
<comment type="caution">
    <text evidence="4">The sequence shown here is derived from an EMBL/GenBank/DDBJ whole genome shotgun (WGS) entry which is preliminary data.</text>
</comment>
<keyword evidence="1 2" id="KW-0597">Phosphoprotein</keyword>
<dbReference type="Pfam" id="PF00072">
    <property type="entry name" value="Response_reg"/>
    <property type="match status" value="1"/>
</dbReference>
<dbReference type="EMBL" id="JAPDPJ010000030">
    <property type="protein sequence ID" value="MCW3787491.1"/>
    <property type="molecule type" value="Genomic_DNA"/>
</dbReference>
<evidence type="ECO:0000313" key="4">
    <source>
        <dbReference type="EMBL" id="MCW3787491.1"/>
    </source>
</evidence>
<gene>
    <name evidence="4" type="ORF">OM075_13520</name>
</gene>
<dbReference type="SMART" id="SM00448">
    <property type="entry name" value="REC"/>
    <property type="match status" value="1"/>
</dbReference>
<evidence type="ECO:0000313" key="5">
    <source>
        <dbReference type="Proteomes" id="UP001209229"/>
    </source>
</evidence>
<dbReference type="SUPFAM" id="SSF52172">
    <property type="entry name" value="CheY-like"/>
    <property type="match status" value="1"/>
</dbReference>
<reference evidence="4" key="1">
    <citation type="submission" date="2022-10" db="EMBL/GenBank/DDBJ databases">
        <authorList>
            <person name="Yu W.X."/>
        </authorList>
    </citation>
    <scope>NUCLEOTIDE SEQUENCE</scope>
    <source>
        <strain evidence="4">AAT</strain>
    </source>
</reference>
<evidence type="ECO:0000256" key="1">
    <source>
        <dbReference type="ARBA" id="ARBA00022553"/>
    </source>
</evidence>
<accession>A0AAE3M5U3</accession>
<dbReference type="PROSITE" id="PS50110">
    <property type="entry name" value="RESPONSE_REGULATORY"/>
    <property type="match status" value="1"/>
</dbReference>
<dbReference type="PANTHER" id="PTHR44591">
    <property type="entry name" value="STRESS RESPONSE REGULATOR PROTEIN 1"/>
    <property type="match status" value="1"/>
</dbReference>
<keyword evidence="5" id="KW-1185">Reference proteome</keyword>
<dbReference type="RefSeq" id="WP_301191056.1">
    <property type="nucleotide sequence ID" value="NZ_JAPDPJ010000030.1"/>
</dbReference>